<dbReference type="WBParaSite" id="SRAE_1000138700.1">
    <property type="protein sequence ID" value="SRAE_1000138700.1"/>
    <property type="gene ID" value="WBGene00257992"/>
</dbReference>
<evidence type="ECO:0000313" key="1">
    <source>
        <dbReference type="EMBL" id="CEF63122.1"/>
    </source>
</evidence>
<protein>
    <submittedName>
        <fullName evidence="1 3">Uncharacterized protein</fullName>
    </submittedName>
</protein>
<dbReference type="CTD" id="36375487"/>
<dbReference type="GeneID" id="36375487"/>
<evidence type="ECO:0000313" key="3">
    <source>
        <dbReference type="WBParaSite" id="SRAE_1000138700.1"/>
    </source>
</evidence>
<dbReference type="EMBL" id="LN609528">
    <property type="protein sequence ID" value="CEF63122.1"/>
    <property type="molecule type" value="Genomic_DNA"/>
</dbReference>
<proteinExistence type="predicted"/>
<evidence type="ECO:0000313" key="4">
    <source>
        <dbReference type="WormBase" id="SRAE_1000138700"/>
    </source>
</evidence>
<reference evidence="1 2" key="1">
    <citation type="submission" date="2014-09" db="EMBL/GenBank/DDBJ databases">
        <authorList>
            <person name="Martin A.A."/>
        </authorList>
    </citation>
    <scope>NUCLEOTIDE SEQUENCE</scope>
    <source>
        <strain evidence="2">ED321</strain>
        <strain evidence="1">ED321 Heterogonic</strain>
    </source>
</reference>
<accession>A0A090L4S4</accession>
<dbReference type="Proteomes" id="UP000035682">
    <property type="component" value="Unplaced"/>
</dbReference>
<keyword evidence="2" id="KW-1185">Reference proteome</keyword>
<evidence type="ECO:0000313" key="2">
    <source>
        <dbReference type="Proteomes" id="UP000035682"/>
    </source>
</evidence>
<organism evidence="1">
    <name type="scientific">Strongyloides ratti</name>
    <name type="common">Parasitic roundworm</name>
    <dbReference type="NCBI Taxonomy" id="34506"/>
    <lineage>
        <taxon>Eukaryota</taxon>
        <taxon>Metazoa</taxon>
        <taxon>Ecdysozoa</taxon>
        <taxon>Nematoda</taxon>
        <taxon>Chromadorea</taxon>
        <taxon>Rhabditida</taxon>
        <taxon>Tylenchina</taxon>
        <taxon>Panagrolaimomorpha</taxon>
        <taxon>Strongyloidoidea</taxon>
        <taxon>Strongyloididae</taxon>
        <taxon>Strongyloides</taxon>
    </lineage>
</organism>
<gene>
    <name evidence="1 3 4" type="ORF">SRAE_1000138700</name>
</gene>
<sequence length="487" mass="56558">MTKKWSLKSKVKFFLPKQLWKSIVKKTIEKSVTITISSSGYKKNKKENTKSSLNVNDASSSHLLKETQIVYYVNETPLNCLSKTEQSLKKSSTILNKPVVKYQANEVKVKKIYYFVNIQPNYKFKKDSNEKKLSLINVNIDEKLPLEIKKNESEILETFVKYINKLQKYVYNGISFKNDTLSLVSLPSINDIYPEYFIDYNKYIKHFNIQIESSKKLITLKYPFEQIFQVNVDHLNNKIFDKCFTRIAEIEDESSKDILIAPLMASIDNKPCGIINNDLCSLQNEHVVYLLINDYNMYDSISENKIESLPYESIEIEEKEYISNEPMHINFNDSIDKIHNLNIDKTSVSKLLSSTSVLESVFKYMHEIDTFPIKDNKSHVTISRNISSIEAISLDKDYSNRLLTTESSTENTITQPKDTSLIYAPFSITTINSCPSFYIKDNNLYQLDLTKIKNSLLEIRGQIQKLLLLEKRLSLYYEFLLDQQSSV</sequence>
<dbReference type="RefSeq" id="XP_024502324.1">
    <property type="nucleotide sequence ID" value="XM_024648335.1"/>
</dbReference>
<reference evidence="3" key="2">
    <citation type="submission" date="2020-12" db="UniProtKB">
        <authorList>
            <consortium name="WormBaseParasite"/>
        </authorList>
    </citation>
    <scope>IDENTIFICATION</scope>
</reference>
<name>A0A090L4S4_STRRB</name>
<dbReference type="WormBase" id="SRAE_1000138700">
    <property type="protein sequence ID" value="SRP04980"/>
    <property type="gene ID" value="WBGene00257992"/>
</dbReference>
<dbReference type="AlphaFoldDB" id="A0A090L4S4"/>